<evidence type="ECO:0000256" key="5">
    <source>
        <dbReference type="ARBA" id="ARBA00023136"/>
    </source>
</evidence>
<evidence type="ECO:0000256" key="3">
    <source>
        <dbReference type="ARBA" id="ARBA00022692"/>
    </source>
</evidence>
<dbReference type="STRING" id="33936.AZI98_11870"/>
<dbReference type="KEGG" id="apak:AP3564_16710"/>
<sequence length="119" mass="13873">MSNLAVKIQERRQEEKKHAKQTLVVKRKRSSITLGEKLLFVVFLFLMLVCSIWIISNSVKLYQANIEMQKIEAEIENQEKINSDLNLQVDELKRPERIYKIAKDLGFTLDPSKVKGIQD</sequence>
<dbReference type="AlphaFoldDB" id="A0A165X9D8"/>
<dbReference type="OrthoDB" id="14664at2"/>
<comment type="similarity">
    <text evidence="7">Belongs to the FtsL family.</text>
</comment>
<dbReference type="NCBIfam" id="TIGR02209">
    <property type="entry name" value="ftsL_broad"/>
    <property type="match status" value="1"/>
</dbReference>
<keyword evidence="9" id="KW-0175">Coiled coil</keyword>
<evidence type="ECO:0000256" key="6">
    <source>
        <dbReference type="ARBA" id="ARBA00023306"/>
    </source>
</evidence>
<feature type="transmembrane region" description="Helical" evidence="7">
    <location>
        <begin position="38"/>
        <end position="56"/>
    </location>
</feature>
<name>A0A165X9D8_9BACI</name>
<dbReference type="GO" id="GO:0005886">
    <property type="term" value="C:plasma membrane"/>
    <property type="evidence" value="ECO:0007669"/>
    <property type="project" value="UniProtKB-SubCell"/>
</dbReference>
<reference evidence="10 13" key="2">
    <citation type="submission" date="2016-10" db="EMBL/GenBank/DDBJ databases">
        <title>The whole genome sequencing and assembly of Aeribacillus pallidus KCTC3564 strain.</title>
        <authorList>
            <person name="Lee Y.-J."/>
            <person name="Park M.-K."/>
            <person name="Yi H."/>
            <person name="Bahn Y.-S."/>
            <person name="Kim J.F."/>
            <person name="Lee D.-W."/>
        </authorList>
    </citation>
    <scope>NUCLEOTIDE SEQUENCE [LARGE SCALE GENOMIC DNA]</scope>
    <source>
        <strain evidence="10 13">KCTC3564</strain>
    </source>
</reference>
<feature type="coiled-coil region" evidence="9">
    <location>
        <begin position="61"/>
        <end position="88"/>
    </location>
</feature>
<comment type="function">
    <text evidence="7">Essential cell division protein.</text>
</comment>
<dbReference type="RefSeq" id="WP_063388501.1">
    <property type="nucleotide sequence ID" value="NZ_CP017703.1"/>
</dbReference>
<evidence type="ECO:0000256" key="1">
    <source>
        <dbReference type="ARBA" id="ARBA00022475"/>
    </source>
</evidence>
<dbReference type="GO" id="GO:0032153">
    <property type="term" value="C:cell division site"/>
    <property type="evidence" value="ECO:0007669"/>
    <property type="project" value="UniProtKB-UniRule"/>
</dbReference>
<dbReference type="InterPro" id="IPR007060">
    <property type="entry name" value="FtsL/DivIC"/>
</dbReference>
<dbReference type="HAMAP" id="MF_00910">
    <property type="entry name" value="FtsL"/>
    <property type="match status" value="1"/>
</dbReference>
<protein>
    <recommendedName>
        <fullName evidence="7 8">Cell division protein FtsL</fullName>
    </recommendedName>
</protein>
<evidence type="ECO:0000256" key="7">
    <source>
        <dbReference type="HAMAP-Rule" id="MF_00910"/>
    </source>
</evidence>
<keyword evidence="3 7" id="KW-0812">Transmembrane</keyword>
<evidence type="ECO:0000256" key="9">
    <source>
        <dbReference type="SAM" id="Coils"/>
    </source>
</evidence>
<evidence type="ECO:0000256" key="2">
    <source>
        <dbReference type="ARBA" id="ARBA00022618"/>
    </source>
</evidence>
<comment type="subcellular location">
    <subcellularLocation>
        <location evidence="7">Cell membrane</location>
        <topology evidence="7">Single-pass type II membrane protein</topology>
    </subcellularLocation>
    <text evidence="7">Localizes to the division septum where it forms a ring structure.</text>
</comment>
<evidence type="ECO:0000313" key="13">
    <source>
        <dbReference type="Proteomes" id="UP000214606"/>
    </source>
</evidence>
<evidence type="ECO:0000313" key="10">
    <source>
        <dbReference type="EMBL" id="ASS91656.1"/>
    </source>
</evidence>
<evidence type="ECO:0000313" key="11">
    <source>
        <dbReference type="EMBL" id="KZN95766.1"/>
    </source>
</evidence>
<keyword evidence="5 7" id="KW-0472">Membrane</keyword>
<evidence type="ECO:0000256" key="8">
    <source>
        <dbReference type="NCBIfam" id="TIGR02209"/>
    </source>
</evidence>
<dbReference type="InterPro" id="IPR011922">
    <property type="entry name" value="Cell_div_FtsL"/>
</dbReference>
<keyword evidence="1 7" id="KW-1003">Cell membrane</keyword>
<organism evidence="11 12">
    <name type="scientific">Aeribacillus pallidus</name>
    <dbReference type="NCBI Taxonomy" id="33936"/>
    <lineage>
        <taxon>Bacteria</taxon>
        <taxon>Bacillati</taxon>
        <taxon>Bacillota</taxon>
        <taxon>Bacilli</taxon>
        <taxon>Bacillales</taxon>
        <taxon>Bacillaceae</taxon>
        <taxon>Aeribacillus</taxon>
    </lineage>
</organism>
<dbReference type="EMBL" id="LWBR01000035">
    <property type="protein sequence ID" value="KZN95766.1"/>
    <property type="molecule type" value="Genomic_DNA"/>
</dbReference>
<accession>A0A163XN01</accession>
<evidence type="ECO:0000313" key="12">
    <source>
        <dbReference type="Proteomes" id="UP000076476"/>
    </source>
</evidence>
<gene>
    <name evidence="7" type="primary">ftsL</name>
    <name evidence="10" type="ORF">AP3564_16710</name>
    <name evidence="11" type="ORF">AZI98_11870</name>
</gene>
<keyword evidence="12" id="KW-1185">Reference proteome</keyword>
<dbReference type="Proteomes" id="UP000214606">
    <property type="component" value="Chromosome"/>
</dbReference>
<keyword evidence="4 7" id="KW-1133">Transmembrane helix</keyword>
<dbReference type="Pfam" id="PF04977">
    <property type="entry name" value="DivIC"/>
    <property type="match status" value="1"/>
</dbReference>
<accession>A0A165X9D8</accession>
<dbReference type="Proteomes" id="UP000076476">
    <property type="component" value="Unassembled WGS sequence"/>
</dbReference>
<dbReference type="EMBL" id="CP017703">
    <property type="protein sequence ID" value="ASS91656.1"/>
    <property type="molecule type" value="Genomic_DNA"/>
</dbReference>
<keyword evidence="2 7" id="KW-0132">Cell division</keyword>
<dbReference type="GO" id="GO:0043093">
    <property type="term" value="P:FtsZ-dependent cytokinesis"/>
    <property type="evidence" value="ECO:0007669"/>
    <property type="project" value="UniProtKB-UniRule"/>
</dbReference>
<reference evidence="11 12" key="1">
    <citation type="submission" date="2016-04" db="EMBL/GenBank/DDBJ databases">
        <title>Draft genome sequence of Aeribacillus pallidus 8m3 from petroleum reservoir.</title>
        <authorList>
            <person name="Poltaraus A.B."/>
            <person name="Nazina T.N."/>
            <person name="Tourova T.P."/>
            <person name="Malakho S.M."/>
            <person name="Korshunova A.V."/>
            <person name="Sokolova D.S."/>
        </authorList>
    </citation>
    <scope>NUCLEOTIDE SEQUENCE [LARGE SCALE GENOMIC DNA]</scope>
    <source>
        <strain evidence="11 12">8m3</strain>
    </source>
</reference>
<evidence type="ECO:0000256" key="4">
    <source>
        <dbReference type="ARBA" id="ARBA00022989"/>
    </source>
</evidence>
<proteinExistence type="inferred from homology"/>
<keyword evidence="6 7" id="KW-0131">Cell cycle</keyword>